<comment type="similarity">
    <text evidence="13">Belongs to the LpxK family.</text>
</comment>
<evidence type="ECO:0000256" key="13">
    <source>
        <dbReference type="HAMAP-Rule" id="MF_00409"/>
    </source>
</evidence>
<evidence type="ECO:0000256" key="9">
    <source>
        <dbReference type="ARBA" id="ARBA00022777"/>
    </source>
</evidence>
<dbReference type="UniPathway" id="UPA00359">
    <property type="reaction ID" value="UER00482"/>
</dbReference>
<dbReference type="GO" id="GO:0005524">
    <property type="term" value="F:ATP binding"/>
    <property type="evidence" value="ECO:0007669"/>
    <property type="project" value="UniProtKB-UniRule"/>
</dbReference>
<evidence type="ECO:0000256" key="10">
    <source>
        <dbReference type="ARBA" id="ARBA00022840"/>
    </source>
</evidence>
<dbReference type="AlphaFoldDB" id="A0A444WIH0"/>
<dbReference type="EC" id="2.7.1.130" evidence="3 13"/>
<dbReference type="InterPro" id="IPR027417">
    <property type="entry name" value="P-loop_NTPase"/>
</dbReference>
<dbReference type="Proteomes" id="UP000289775">
    <property type="component" value="Unassembled WGS sequence"/>
</dbReference>
<protein>
    <recommendedName>
        <fullName evidence="4 13">Tetraacyldisaccharide 4'-kinase</fullName>
        <ecNumber evidence="3 13">2.7.1.130</ecNumber>
    </recommendedName>
    <alternativeName>
        <fullName evidence="12 13">Lipid A 4'-kinase</fullName>
    </alternativeName>
</protein>
<dbReference type="PANTHER" id="PTHR42724">
    <property type="entry name" value="TETRAACYLDISACCHARIDE 4'-KINASE"/>
    <property type="match status" value="1"/>
</dbReference>
<evidence type="ECO:0000256" key="1">
    <source>
        <dbReference type="ARBA" id="ARBA00002274"/>
    </source>
</evidence>
<dbReference type="InterPro" id="IPR003758">
    <property type="entry name" value="LpxK"/>
</dbReference>
<keyword evidence="5 13" id="KW-0444">Lipid biosynthesis</keyword>
<reference evidence="14 15" key="1">
    <citation type="submission" date="2014-12" db="EMBL/GenBank/DDBJ databases">
        <title>Genome sequence of Flavobacterium beibuense RSKm HC5.</title>
        <authorList>
            <person name="Kim J.F."/>
            <person name="Song J.Y."/>
            <person name="Kwak M.-J."/>
            <person name="Lee S.-W."/>
        </authorList>
    </citation>
    <scope>NUCLEOTIDE SEQUENCE [LARGE SCALE GENOMIC DNA]</scope>
    <source>
        <strain evidence="14 15">RSKm HC5</strain>
    </source>
</reference>
<comment type="pathway">
    <text evidence="2 13">Glycolipid biosynthesis; lipid IV(A) biosynthesis; lipid IV(A) from (3R)-3-hydroxytetradecanoyl-[acyl-carrier-protein] and UDP-N-acetyl-alpha-D-glucosamine: step 6/6.</text>
</comment>
<comment type="caution">
    <text evidence="13">Lacks conserved residue(s) required for the propagation of feature annotation.</text>
</comment>
<evidence type="ECO:0000256" key="7">
    <source>
        <dbReference type="ARBA" id="ARBA00022679"/>
    </source>
</evidence>
<dbReference type="Pfam" id="PF02606">
    <property type="entry name" value="LpxK"/>
    <property type="match status" value="1"/>
</dbReference>
<evidence type="ECO:0000313" key="15">
    <source>
        <dbReference type="Proteomes" id="UP000289775"/>
    </source>
</evidence>
<dbReference type="EMBL" id="JUIW01000001">
    <property type="protein sequence ID" value="RYJ45661.1"/>
    <property type="molecule type" value="Genomic_DNA"/>
</dbReference>
<dbReference type="SUPFAM" id="SSF52540">
    <property type="entry name" value="P-loop containing nucleoside triphosphate hydrolases"/>
    <property type="match status" value="1"/>
</dbReference>
<evidence type="ECO:0000256" key="11">
    <source>
        <dbReference type="ARBA" id="ARBA00023098"/>
    </source>
</evidence>
<dbReference type="GO" id="GO:0009245">
    <property type="term" value="P:lipid A biosynthetic process"/>
    <property type="evidence" value="ECO:0007669"/>
    <property type="project" value="UniProtKB-UniRule"/>
</dbReference>
<evidence type="ECO:0000256" key="5">
    <source>
        <dbReference type="ARBA" id="ARBA00022516"/>
    </source>
</evidence>
<dbReference type="PANTHER" id="PTHR42724:SF1">
    <property type="entry name" value="TETRAACYLDISACCHARIDE 4'-KINASE, MITOCHONDRIAL-RELATED"/>
    <property type="match status" value="1"/>
</dbReference>
<evidence type="ECO:0000256" key="8">
    <source>
        <dbReference type="ARBA" id="ARBA00022741"/>
    </source>
</evidence>
<keyword evidence="9 13" id="KW-0418">Kinase</keyword>
<dbReference type="HAMAP" id="MF_00409">
    <property type="entry name" value="LpxK"/>
    <property type="match status" value="1"/>
</dbReference>
<name>A0A444WIH0_9FLAO</name>
<evidence type="ECO:0000256" key="4">
    <source>
        <dbReference type="ARBA" id="ARBA00016436"/>
    </source>
</evidence>
<keyword evidence="10 13" id="KW-0067">ATP-binding</keyword>
<keyword evidence="6 13" id="KW-0441">Lipid A biosynthesis</keyword>
<dbReference type="GO" id="GO:0009029">
    <property type="term" value="F:lipid-A 4'-kinase activity"/>
    <property type="evidence" value="ECO:0007669"/>
    <property type="project" value="UniProtKB-UniRule"/>
</dbReference>
<evidence type="ECO:0000256" key="3">
    <source>
        <dbReference type="ARBA" id="ARBA00012071"/>
    </source>
</evidence>
<dbReference type="GO" id="GO:0005886">
    <property type="term" value="C:plasma membrane"/>
    <property type="evidence" value="ECO:0007669"/>
    <property type="project" value="TreeGrafter"/>
</dbReference>
<evidence type="ECO:0000313" key="14">
    <source>
        <dbReference type="EMBL" id="RYJ45661.1"/>
    </source>
</evidence>
<dbReference type="NCBIfam" id="TIGR00682">
    <property type="entry name" value="lpxK"/>
    <property type="match status" value="1"/>
</dbReference>
<keyword evidence="11 13" id="KW-0443">Lipid metabolism</keyword>
<keyword evidence="8 13" id="KW-0547">Nucleotide-binding</keyword>
<proteinExistence type="inferred from homology"/>
<accession>A0A444WIH0</accession>
<keyword evidence="7 13" id="KW-0808">Transferase</keyword>
<comment type="caution">
    <text evidence="14">The sequence shown here is derived from an EMBL/GenBank/DDBJ whole genome shotgun (WGS) entry which is preliminary data.</text>
</comment>
<comment type="catalytic activity">
    <reaction evidence="13">
        <text>a lipid A disaccharide + ATP = a lipid IVA + ADP + H(+)</text>
        <dbReference type="Rhea" id="RHEA:67840"/>
        <dbReference type="ChEBI" id="CHEBI:15378"/>
        <dbReference type="ChEBI" id="CHEBI:30616"/>
        <dbReference type="ChEBI" id="CHEBI:176343"/>
        <dbReference type="ChEBI" id="CHEBI:176425"/>
        <dbReference type="ChEBI" id="CHEBI:456216"/>
        <dbReference type="EC" id="2.7.1.130"/>
    </reaction>
</comment>
<sequence length="320" mass="35886">MAMRNLFYNKGIFKSTEFTLPIIAIGNLSTGGTGKSPQTEYLIRLLKDKFRIATLSRGYKRKSTGYVLADANANASLLGDEPYQFYSKFPDINVAVDADRTNGITELLSLEPKPEVIILDDAYQHRKVKAGFYVLLTAYGDIYSDDYLLPAGNLREGRSGAKRADVIIVTKCPSHLSGAKKQGIIKKLRPLPNQKVYFTAIAYDTVVYNGVSHLNTIEVKAMKKVLVAGIAKPQPFFNHLKNENDICLIYPDHHDFSDKDIKDILAAAKDKIIVTTEKDYVRLKGKLPSDKLFYLPIKTSFLDRGDEFDKAVLDFIADYK</sequence>
<evidence type="ECO:0000256" key="2">
    <source>
        <dbReference type="ARBA" id="ARBA00004870"/>
    </source>
</evidence>
<keyword evidence="15" id="KW-1185">Reference proteome</keyword>
<gene>
    <name evidence="13" type="primary">lpxK</name>
    <name evidence="14" type="ORF">NU09_0253</name>
</gene>
<evidence type="ECO:0000256" key="12">
    <source>
        <dbReference type="ARBA" id="ARBA00029757"/>
    </source>
</evidence>
<organism evidence="14 15">
    <name type="scientific">Flavobacterium beibuense</name>
    <dbReference type="NCBI Taxonomy" id="657326"/>
    <lineage>
        <taxon>Bacteria</taxon>
        <taxon>Pseudomonadati</taxon>
        <taxon>Bacteroidota</taxon>
        <taxon>Flavobacteriia</taxon>
        <taxon>Flavobacteriales</taxon>
        <taxon>Flavobacteriaceae</taxon>
        <taxon>Flavobacterium</taxon>
    </lineage>
</organism>
<evidence type="ECO:0000256" key="6">
    <source>
        <dbReference type="ARBA" id="ARBA00022556"/>
    </source>
</evidence>
<comment type="function">
    <text evidence="1 13">Transfers the gamma-phosphate of ATP to the 4'-position of a tetraacyldisaccharide 1-phosphate intermediate (termed DS-1-P) to form tetraacyldisaccharide 1,4'-bis-phosphate (lipid IVA).</text>
</comment>